<comment type="caution">
    <text evidence="2">The sequence shown here is derived from an EMBL/GenBank/DDBJ whole genome shotgun (WGS) entry which is preliminary data.</text>
</comment>
<dbReference type="Proteomes" id="UP001371456">
    <property type="component" value="Unassembled WGS sequence"/>
</dbReference>
<dbReference type="GO" id="GO:0005634">
    <property type="term" value="C:nucleus"/>
    <property type="evidence" value="ECO:0007669"/>
    <property type="project" value="TreeGrafter"/>
</dbReference>
<evidence type="ECO:0000313" key="3">
    <source>
        <dbReference type="Proteomes" id="UP001371456"/>
    </source>
</evidence>
<dbReference type="GO" id="GO:0005829">
    <property type="term" value="C:cytosol"/>
    <property type="evidence" value="ECO:0007669"/>
    <property type="project" value="TreeGrafter"/>
</dbReference>
<dbReference type="GO" id="GO:0036033">
    <property type="term" value="F:mediator complex binding"/>
    <property type="evidence" value="ECO:0007669"/>
    <property type="project" value="InterPro"/>
</dbReference>
<evidence type="ECO:0008006" key="4">
    <source>
        <dbReference type="Google" id="ProtNLM"/>
    </source>
</evidence>
<gene>
    <name evidence="2" type="ORF">RDI58_003539</name>
</gene>
<organism evidence="2 3">
    <name type="scientific">Solanum bulbocastanum</name>
    <name type="common">Wild potato</name>
    <dbReference type="NCBI Taxonomy" id="147425"/>
    <lineage>
        <taxon>Eukaryota</taxon>
        <taxon>Viridiplantae</taxon>
        <taxon>Streptophyta</taxon>
        <taxon>Embryophyta</taxon>
        <taxon>Tracheophyta</taxon>
        <taxon>Spermatophyta</taxon>
        <taxon>Magnoliopsida</taxon>
        <taxon>eudicotyledons</taxon>
        <taxon>Gunneridae</taxon>
        <taxon>Pentapetalae</taxon>
        <taxon>asterids</taxon>
        <taxon>lamiids</taxon>
        <taxon>Solanales</taxon>
        <taxon>Solanaceae</taxon>
        <taxon>Solanoideae</taxon>
        <taxon>Solaneae</taxon>
        <taxon>Solanum</taxon>
    </lineage>
</organism>
<dbReference type="GO" id="GO:0010183">
    <property type="term" value="P:pollen tube guidance"/>
    <property type="evidence" value="ECO:0007669"/>
    <property type="project" value="InterPro"/>
</dbReference>
<dbReference type="PANTHER" id="PTHR36345">
    <property type="entry name" value="CCG-BINDING PROTEIN 1"/>
    <property type="match status" value="1"/>
</dbReference>
<feature type="region of interest" description="Disordered" evidence="1">
    <location>
        <begin position="166"/>
        <end position="197"/>
    </location>
</feature>
<reference evidence="2 3" key="1">
    <citation type="submission" date="2024-02" db="EMBL/GenBank/DDBJ databases">
        <title>de novo genome assembly of Solanum bulbocastanum strain 11H21.</title>
        <authorList>
            <person name="Hosaka A.J."/>
        </authorList>
    </citation>
    <scope>NUCLEOTIDE SEQUENCE [LARGE SCALE GENOMIC DNA]</scope>
    <source>
        <tissue evidence="2">Young leaves</tissue>
    </source>
</reference>
<protein>
    <recommendedName>
        <fullName evidence="4">CCG-binding protein 1</fullName>
    </recommendedName>
</protein>
<sequence>MICYLVFTETMMLQSMALNSLSSSSLVGVNNELHSSRTPSSRFQVNSSTIRCCSRSHAYIPKLEPFSRTKFDRVVKDPPLIEKSENELADYCSVLDGDDSYSCWQAYFELKDLEKEAPKEEVERLILQAGGVKTLIGCLHGVSDMHKAKKESKESAKAVNLDAQRARGPCPIPDGLPKSREELEEEEKARMPDSPYTKLLRAKGTHPVWYSTTLDY</sequence>
<feature type="compositionally biased region" description="Basic and acidic residues" evidence="1">
    <location>
        <begin position="177"/>
        <end position="191"/>
    </location>
</feature>
<proteinExistence type="predicted"/>
<accession>A0AAN8YS76</accession>
<evidence type="ECO:0000256" key="1">
    <source>
        <dbReference type="SAM" id="MobiDB-lite"/>
    </source>
</evidence>
<dbReference type="InterPro" id="IPR037502">
    <property type="entry name" value="CBP1"/>
</dbReference>
<evidence type="ECO:0000313" key="2">
    <source>
        <dbReference type="EMBL" id="KAK6805754.1"/>
    </source>
</evidence>
<keyword evidence="3" id="KW-1185">Reference proteome</keyword>
<name>A0AAN8YS76_SOLBU</name>
<dbReference type="PANTHER" id="PTHR36345:SF1">
    <property type="entry name" value="CCG-BINDING PROTEIN 1"/>
    <property type="match status" value="1"/>
</dbReference>
<dbReference type="EMBL" id="JBANQN010000001">
    <property type="protein sequence ID" value="KAK6805754.1"/>
    <property type="molecule type" value="Genomic_DNA"/>
</dbReference>
<dbReference type="AlphaFoldDB" id="A0AAN8YS76"/>